<dbReference type="Gene3D" id="1.20.1310.10">
    <property type="entry name" value="Cullin Repeats"/>
    <property type="match status" value="3"/>
</dbReference>
<feature type="domain" description="Cullin family profile" evidence="4">
    <location>
        <begin position="395"/>
        <end position="442"/>
    </location>
</feature>
<comment type="caution">
    <text evidence="5">The sequence shown here is derived from an EMBL/GenBank/DDBJ whole genome shotgun (WGS) entry which is preliminary data.</text>
</comment>
<proteinExistence type="inferred from homology"/>
<dbReference type="AlphaFoldDB" id="A0A177B295"/>
<dbReference type="PROSITE" id="PS50069">
    <property type="entry name" value="CULLIN_2"/>
    <property type="match status" value="1"/>
</dbReference>
<dbReference type="InterPro" id="IPR016158">
    <property type="entry name" value="Cullin_homology"/>
</dbReference>
<name>A0A177B295_9BILA</name>
<accession>A0A177B295</accession>
<dbReference type="Proteomes" id="UP000078046">
    <property type="component" value="Unassembled WGS sequence"/>
</dbReference>
<dbReference type="SUPFAM" id="SSF74788">
    <property type="entry name" value="Cullin repeat-like"/>
    <property type="match status" value="1"/>
</dbReference>
<gene>
    <name evidence="5" type="ORF">A3Q56_03859</name>
</gene>
<evidence type="ECO:0000259" key="4">
    <source>
        <dbReference type="PROSITE" id="PS50069"/>
    </source>
</evidence>
<dbReference type="PANTHER" id="PTHR11932">
    <property type="entry name" value="CULLIN"/>
    <property type="match status" value="1"/>
</dbReference>
<evidence type="ECO:0000313" key="5">
    <source>
        <dbReference type="EMBL" id="OAF68398.1"/>
    </source>
</evidence>
<organism evidence="5 6">
    <name type="scientific">Intoshia linei</name>
    <dbReference type="NCBI Taxonomy" id="1819745"/>
    <lineage>
        <taxon>Eukaryota</taxon>
        <taxon>Metazoa</taxon>
        <taxon>Spiralia</taxon>
        <taxon>Lophotrochozoa</taxon>
        <taxon>Mesozoa</taxon>
        <taxon>Orthonectida</taxon>
        <taxon>Rhopaluridae</taxon>
        <taxon>Intoshia</taxon>
    </lineage>
</organism>
<reference evidence="5 6" key="1">
    <citation type="submission" date="2016-04" db="EMBL/GenBank/DDBJ databases">
        <title>The genome of Intoshia linei affirms orthonectids as highly simplified spiralians.</title>
        <authorList>
            <person name="Mikhailov K.V."/>
            <person name="Slusarev G.S."/>
            <person name="Nikitin M.A."/>
            <person name="Logacheva M.D."/>
            <person name="Penin A."/>
            <person name="Aleoshin V."/>
            <person name="Panchin Y.V."/>
        </authorList>
    </citation>
    <scope>NUCLEOTIDE SEQUENCE [LARGE SCALE GENOMIC DNA]</scope>
    <source>
        <strain evidence="5">Intl2013</strain>
        <tissue evidence="5">Whole animal</tissue>
    </source>
</reference>
<evidence type="ECO:0000256" key="3">
    <source>
        <dbReference type="RuleBase" id="RU003829"/>
    </source>
</evidence>
<sequence length="442" mass="52677">MSQSNISNSMKGQWEILETNIIAVFRNCYEKVSFEKLYHLCYSMTIQQCSTVIYFGLKHIVRHHINENIFPMLSKCSSKDLLKTFSITWSTYKKSVYLVSDILMYMDNNYLSIKNMDSVQLLAYNLFKELVLLKMKVSLSQQLLTHFEKLYAGEFIEACAVNNIKSVCEMLYDIDNTREIYKQFFNNPYVDITESYFLTIYQELLQHQNCMLYINRVNNVLDNEINHVNQFTHHMSLFHVQRLVYKVFQLDKIDILLNMEHGSLLQFYHERNYTELSKIYNYVTLFKNKEFQSCTYNPLEIFEMHCHKMLNDEISNIDLKVINFEEKMTALENIYDFLSAFKIMTTKVFVDYNVEFLKSNIVNFVNSFGGLEECIAMFICNNISTFDTEDGQFFLDIIFIILPHLHNKDVFNHYYQKFLSKKLLSEKYEFSQNDKLFVKKLL</sequence>
<dbReference type="InterPro" id="IPR045093">
    <property type="entry name" value="Cullin"/>
</dbReference>
<protein>
    <recommendedName>
        <fullName evidence="4">Cullin family profile domain-containing protein</fullName>
    </recommendedName>
</protein>
<dbReference type="InterPro" id="IPR016159">
    <property type="entry name" value="Cullin_repeat-like_dom_sf"/>
</dbReference>
<dbReference type="Pfam" id="PF00888">
    <property type="entry name" value="Cullin"/>
    <property type="match status" value="1"/>
</dbReference>
<keyword evidence="6" id="KW-1185">Reference proteome</keyword>
<dbReference type="OrthoDB" id="27073at2759"/>
<evidence type="ECO:0000256" key="2">
    <source>
        <dbReference type="PROSITE-ProRule" id="PRU00330"/>
    </source>
</evidence>
<feature type="non-terminal residue" evidence="5">
    <location>
        <position position="442"/>
    </location>
</feature>
<dbReference type="GO" id="GO:0006511">
    <property type="term" value="P:ubiquitin-dependent protein catabolic process"/>
    <property type="evidence" value="ECO:0007669"/>
    <property type="project" value="InterPro"/>
</dbReference>
<dbReference type="SUPFAM" id="SSF75632">
    <property type="entry name" value="Cullin homology domain"/>
    <property type="match status" value="1"/>
</dbReference>
<comment type="similarity">
    <text evidence="1 2 3">Belongs to the cullin family.</text>
</comment>
<dbReference type="GO" id="GO:0031625">
    <property type="term" value="F:ubiquitin protein ligase binding"/>
    <property type="evidence" value="ECO:0007669"/>
    <property type="project" value="InterPro"/>
</dbReference>
<evidence type="ECO:0000256" key="1">
    <source>
        <dbReference type="ARBA" id="ARBA00006019"/>
    </source>
</evidence>
<dbReference type="InterPro" id="IPR001373">
    <property type="entry name" value="Cullin_N"/>
</dbReference>
<evidence type="ECO:0000313" key="6">
    <source>
        <dbReference type="Proteomes" id="UP000078046"/>
    </source>
</evidence>
<dbReference type="InterPro" id="IPR036317">
    <property type="entry name" value="Cullin_homology_sf"/>
</dbReference>
<dbReference type="EMBL" id="LWCA01000453">
    <property type="protein sequence ID" value="OAF68398.1"/>
    <property type="molecule type" value="Genomic_DNA"/>
</dbReference>